<dbReference type="AlphaFoldDB" id="A0AAV4ZQB7"/>
<dbReference type="Proteomes" id="UP001055247">
    <property type="component" value="Unassembled WGS sequence"/>
</dbReference>
<sequence>MPPRYENLPARPAAGGVANAGPRGLRPADPAAAMREKLRLLSQATAHLRDEYGSDDLRRGAENERRLDRGRPALAGPAPGWTVPALPRGGALAGPVAAERLPAPVVGGLPALAGGGAAPGGAPPQVRSWTRIRDMNGGAYLHNEGIRAFMRRQHRQWPCFARHEQVWQAAGRDPLGMVSGLSLVRGLPQADPRESREVEREIQAVAGWIRANGVTIAADRVDHGQALGNYVTEVVLATTDDKSFLLVREPAENGFEGLHIYCWEGGTAIYRDGVGRAFLERTAQAPALPAPQARLAPPPRPPIAHDLAARHREVPAEAGRASKLRDLPTAASPSVTASSDRLSGLRSAGFLPGGSKEGPFLARPEEDGTVTRIFGEKGKQLAKSGSFRIQSLDQAGTVLDERMADDPEDALRMPPAGPRP</sequence>
<evidence type="ECO:0000313" key="2">
    <source>
        <dbReference type="EMBL" id="GJD90725.1"/>
    </source>
</evidence>
<accession>A0AAV4ZQB7</accession>
<reference evidence="2" key="2">
    <citation type="submission" date="2021-08" db="EMBL/GenBank/DDBJ databases">
        <authorList>
            <person name="Tani A."/>
            <person name="Ola A."/>
            <person name="Ogura Y."/>
            <person name="Katsura K."/>
            <person name="Hayashi T."/>
        </authorList>
    </citation>
    <scope>NUCLEOTIDE SEQUENCE</scope>
    <source>
        <strain evidence="2">DSM 16372</strain>
    </source>
</reference>
<name>A0AAV4ZQB7_9HYPH</name>
<comment type="caution">
    <text evidence="2">The sequence shown here is derived from an EMBL/GenBank/DDBJ whole genome shotgun (WGS) entry which is preliminary data.</text>
</comment>
<feature type="region of interest" description="Disordered" evidence="1">
    <location>
        <begin position="1"/>
        <end position="31"/>
    </location>
</feature>
<feature type="region of interest" description="Disordered" evidence="1">
    <location>
        <begin position="312"/>
        <end position="340"/>
    </location>
</feature>
<protein>
    <submittedName>
        <fullName evidence="2">Uncharacterized protein</fullName>
    </submittedName>
</protein>
<feature type="compositionally biased region" description="Basic and acidic residues" evidence="1">
    <location>
        <begin position="51"/>
        <end position="71"/>
    </location>
</feature>
<keyword evidence="3" id="KW-1185">Reference proteome</keyword>
<evidence type="ECO:0000256" key="1">
    <source>
        <dbReference type="SAM" id="MobiDB-lite"/>
    </source>
</evidence>
<reference evidence="2" key="1">
    <citation type="journal article" date="2016" name="Front. Microbiol.">
        <title>Genome Sequence of the Piezophilic, Mesophilic Sulfate-Reducing Bacterium Desulfovibrio indicus J2T.</title>
        <authorList>
            <person name="Cao J."/>
            <person name="Maignien L."/>
            <person name="Shao Z."/>
            <person name="Alain K."/>
            <person name="Jebbar M."/>
        </authorList>
    </citation>
    <scope>NUCLEOTIDE SEQUENCE</scope>
    <source>
        <strain evidence="2">DSM 16372</strain>
    </source>
</reference>
<organism evidence="2 3">
    <name type="scientific">Methylobacterium hispanicum</name>
    <dbReference type="NCBI Taxonomy" id="270350"/>
    <lineage>
        <taxon>Bacteria</taxon>
        <taxon>Pseudomonadati</taxon>
        <taxon>Pseudomonadota</taxon>
        <taxon>Alphaproteobacteria</taxon>
        <taxon>Hyphomicrobiales</taxon>
        <taxon>Methylobacteriaceae</taxon>
        <taxon>Methylobacterium</taxon>
    </lineage>
</organism>
<evidence type="ECO:0000313" key="3">
    <source>
        <dbReference type="Proteomes" id="UP001055247"/>
    </source>
</evidence>
<feature type="compositionally biased region" description="Low complexity" evidence="1">
    <location>
        <begin position="328"/>
        <end position="339"/>
    </location>
</feature>
<gene>
    <name evidence="2" type="ORF">BHAOGJBA_4267</name>
</gene>
<dbReference type="EMBL" id="BPQO01000020">
    <property type="protein sequence ID" value="GJD90725.1"/>
    <property type="molecule type" value="Genomic_DNA"/>
</dbReference>
<feature type="region of interest" description="Disordered" evidence="1">
    <location>
        <begin position="51"/>
        <end position="82"/>
    </location>
</feature>
<proteinExistence type="predicted"/>